<dbReference type="PROSITE" id="PS51406">
    <property type="entry name" value="FIBRINOGEN_C_2"/>
    <property type="match status" value="1"/>
</dbReference>
<evidence type="ECO:0000259" key="1">
    <source>
        <dbReference type="PROSITE" id="PS51406"/>
    </source>
</evidence>
<dbReference type="GO" id="GO:0005615">
    <property type="term" value="C:extracellular space"/>
    <property type="evidence" value="ECO:0007669"/>
    <property type="project" value="TreeGrafter"/>
</dbReference>
<dbReference type="InterPro" id="IPR002181">
    <property type="entry name" value="Fibrinogen_a/b/g_C_dom"/>
</dbReference>
<feature type="domain" description="Fibrinogen C-terminal" evidence="1">
    <location>
        <begin position="97"/>
        <end position="195"/>
    </location>
</feature>
<dbReference type="RefSeq" id="XP_028144906.1">
    <property type="nucleotide sequence ID" value="XM_028289105.1"/>
</dbReference>
<dbReference type="InterPro" id="IPR036056">
    <property type="entry name" value="Fibrinogen-like_C"/>
</dbReference>
<name>A0A6P7G727_DIAVI</name>
<sequence length="195" mass="22614">MRIMILRNLGFLSVVCVLEFIAIWTNGIIAEPNNFLRNTLLDQLDEIEEYGRHVMFKRNAIELASFTPYFNCNEVCTTLVGLSKGPYCPILKQTETMRTKFLPKSCKEIFNKGITMTGIYEIRPKGKTIQVLCDMETEGGGWTVLQKRFDGSEEFYRDWRDYKFGFGTLQGEFWLGLEHFYMITGNNSLNNIIKN</sequence>
<accession>A0A6P7G727</accession>
<protein>
    <submittedName>
        <fullName evidence="2">Ficolin-2-like</fullName>
    </submittedName>
</protein>
<dbReference type="AlphaFoldDB" id="A0A6P7G727"/>
<dbReference type="SMART" id="SM00186">
    <property type="entry name" value="FBG"/>
    <property type="match status" value="1"/>
</dbReference>
<organism evidence="2">
    <name type="scientific">Diabrotica virgifera virgifera</name>
    <name type="common">western corn rootworm</name>
    <dbReference type="NCBI Taxonomy" id="50390"/>
    <lineage>
        <taxon>Eukaryota</taxon>
        <taxon>Metazoa</taxon>
        <taxon>Ecdysozoa</taxon>
        <taxon>Arthropoda</taxon>
        <taxon>Hexapoda</taxon>
        <taxon>Insecta</taxon>
        <taxon>Pterygota</taxon>
        <taxon>Neoptera</taxon>
        <taxon>Endopterygota</taxon>
        <taxon>Coleoptera</taxon>
        <taxon>Polyphaga</taxon>
        <taxon>Cucujiformia</taxon>
        <taxon>Chrysomeloidea</taxon>
        <taxon>Chrysomelidae</taxon>
        <taxon>Galerucinae</taxon>
        <taxon>Diabroticina</taxon>
        <taxon>Diabroticites</taxon>
        <taxon>Diabrotica</taxon>
    </lineage>
</organism>
<dbReference type="PANTHER" id="PTHR19143">
    <property type="entry name" value="FIBRINOGEN/TENASCIN/ANGIOPOEITIN"/>
    <property type="match status" value="1"/>
</dbReference>
<reference evidence="2" key="1">
    <citation type="submission" date="2025-08" db="UniProtKB">
        <authorList>
            <consortium name="RefSeq"/>
        </authorList>
    </citation>
    <scope>IDENTIFICATION</scope>
    <source>
        <tissue evidence="2">Whole insect</tissue>
    </source>
</reference>
<evidence type="ECO:0000313" key="2">
    <source>
        <dbReference type="RefSeq" id="XP_028144906.1"/>
    </source>
</evidence>
<dbReference type="InterPro" id="IPR014716">
    <property type="entry name" value="Fibrinogen_a/b/g_C_1"/>
</dbReference>
<gene>
    <name evidence="2" type="primary">LOC114338505</name>
</gene>
<dbReference type="NCBIfam" id="NF040941">
    <property type="entry name" value="GGGWT_bact"/>
    <property type="match status" value="1"/>
</dbReference>
<dbReference type="Gene3D" id="3.90.215.10">
    <property type="entry name" value="Gamma Fibrinogen, chain A, domain 1"/>
    <property type="match status" value="1"/>
</dbReference>
<proteinExistence type="predicted"/>
<dbReference type="InterPro" id="IPR050373">
    <property type="entry name" value="Fibrinogen_C-term_domain"/>
</dbReference>
<dbReference type="InParanoid" id="A0A6P7G727"/>
<dbReference type="Pfam" id="PF00147">
    <property type="entry name" value="Fibrinogen_C"/>
    <property type="match status" value="1"/>
</dbReference>
<dbReference type="SUPFAM" id="SSF56496">
    <property type="entry name" value="Fibrinogen C-terminal domain-like"/>
    <property type="match status" value="1"/>
</dbReference>